<name>A0AAV2TQN9_CALDB</name>
<comment type="caution">
    <text evidence="2">The sequence shown here is derived from an EMBL/GenBank/DDBJ whole genome shotgun (WGS) entry which is preliminary data.</text>
</comment>
<sequence>MTGHHSGQNSRPGVCVPKMRKNHRSRFSLAEAKVLRAMVFGARDLLRRRRWSFDKDVWAVIAKHMHFLGWPKRSWFAIKLKGTEILRELMDHDQPSALTKCSAAGKVNPSTRPGTGDHLGTVSSVCLDKSIQPSLSPLTRPSLPLFSEQNSVLSSDFPDSVIRPKPSVRSQTPSQYQSTESSVSVPSTGHTYLPLSGPPPSAYVNCTTQSSTISEDCGKQQAEDKSQTFVRCRALGKTFRRCQTSYGGSNPLPDLVSELSQEDSTMQRKISKLRYEVLQLKRAYWIRKLKETFQ</sequence>
<dbReference type="EMBL" id="CAXLJL010000378">
    <property type="protein sequence ID" value="CAL5137278.1"/>
    <property type="molecule type" value="Genomic_DNA"/>
</dbReference>
<feature type="region of interest" description="Disordered" evidence="1">
    <location>
        <begin position="156"/>
        <end position="190"/>
    </location>
</feature>
<evidence type="ECO:0000313" key="3">
    <source>
        <dbReference type="Proteomes" id="UP001497525"/>
    </source>
</evidence>
<dbReference type="AlphaFoldDB" id="A0AAV2TQN9"/>
<protein>
    <submittedName>
        <fullName evidence="2">Uncharacterized protein</fullName>
    </submittedName>
</protein>
<feature type="compositionally biased region" description="Polar residues" evidence="1">
    <location>
        <begin position="168"/>
        <end position="190"/>
    </location>
</feature>
<proteinExistence type="predicted"/>
<evidence type="ECO:0000256" key="1">
    <source>
        <dbReference type="SAM" id="MobiDB-lite"/>
    </source>
</evidence>
<reference evidence="2" key="1">
    <citation type="submission" date="2024-06" db="EMBL/GenBank/DDBJ databases">
        <authorList>
            <person name="Liu X."/>
            <person name="Lenzi L."/>
            <person name="Haldenby T S."/>
            <person name="Uol C."/>
        </authorList>
    </citation>
    <scope>NUCLEOTIDE SEQUENCE</scope>
</reference>
<dbReference type="Proteomes" id="UP001497525">
    <property type="component" value="Unassembled WGS sequence"/>
</dbReference>
<gene>
    <name evidence="2" type="ORF">CDAUBV1_LOCUS11606</name>
</gene>
<accession>A0AAV2TQN9</accession>
<organism evidence="2 3">
    <name type="scientific">Calicophoron daubneyi</name>
    <name type="common">Rumen fluke</name>
    <name type="synonym">Paramphistomum daubneyi</name>
    <dbReference type="NCBI Taxonomy" id="300641"/>
    <lineage>
        <taxon>Eukaryota</taxon>
        <taxon>Metazoa</taxon>
        <taxon>Spiralia</taxon>
        <taxon>Lophotrochozoa</taxon>
        <taxon>Platyhelminthes</taxon>
        <taxon>Trematoda</taxon>
        <taxon>Digenea</taxon>
        <taxon>Plagiorchiida</taxon>
        <taxon>Pronocephalata</taxon>
        <taxon>Paramphistomoidea</taxon>
        <taxon>Paramphistomidae</taxon>
        <taxon>Calicophoron</taxon>
    </lineage>
</organism>
<evidence type="ECO:0000313" key="2">
    <source>
        <dbReference type="EMBL" id="CAL5137278.1"/>
    </source>
</evidence>